<dbReference type="SUPFAM" id="SSF50129">
    <property type="entry name" value="GroES-like"/>
    <property type="match status" value="1"/>
</dbReference>
<organism evidence="4">
    <name type="scientific">Aphanomyces astaci</name>
    <name type="common">Crayfish plague agent</name>
    <dbReference type="NCBI Taxonomy" id="112090"/>
    <lineage>
        <taxon>Eukaryota</taxon>
        <taxon>Sar</taxon>
        <taxon>Stramenopiles</taxon>
        <taxon>Oomycota</taxon>
        <taxon>Saprolegniomycetes</taxon>
        <taxon>Saprolegniales</taxon>
        <taxon>Verrucalvaceae</taxon>
        <taxon>Aphanomyces</taxon>
    </lineage>
</organism>
<dbReference type="InterPro" id="IPR036291">
    <property type="entry name" value="NAD(P)-bd_dom_sf"/>
</dbReference>
<dbReference type="Gene3D" id="3.40.50.720">
    <property type="entry name" value="NAD(P)-binding Rossmann-like Domain"/>
    <property type="match status" value="1"/>
</dbReference>
<accession>W4FKN7</accession>
<dbReference type="GO" id="GO:0070402">
    <property type="term" value="F:NADPH binding"/>
    <property type="evidence" value="ECO:0007669"/>
    <property type="project" value="TreeGrafter"/>
</dbReference>
<dbReference type="InterPro" id="IPR014189">
    <property type="entry name" value="Quinone_OxRdtase_PIG3"/>
</dbReference>
<dbReference type="Gene3D" id="3.90.180.10">
    <property type="entry name" value="Medium-chain alcohol dehydrogenases, catalytic domain"/>
    <property type="match status" value="1"/>
</dbReference>
<dbReference type="Pfam" id="PF08240">
    <property type="entry name" value="ADH_N"/>
    <property type="match status" value="1"/>
</dbReference>
<dbReference type="NCBIfam" id="TIGR02824">
    <property type="entry name" value="quinone_pig3"/>
    <property type="match status" value="1"/>
</dbReference>
<keyword evidence="1" id="KW-0521">NADP</keyword>
<protein>
    <recommendedName>
        <fullName evidence="3">Enoyl reductase (ER) domain-containing protein</fullName>
    </recommendedName>
</protein>
<evidence type="ECO:0000256" key="2">
    <source>
        <dbReference type="ARBA" id="ARBA00023002"/>
    </source>
</evidence>
<reference evidence="4" key="1">
    <citation type="submission" date="2013-12" db="EMBL/GenBank/DDBJ databases">
        <title>The Genome Sequence of Aphanomyces astaci APO3.</title>
        <authorList>
            <consortium name="The Broad Institute Genomics Platform"/>
            <person name="Russ C."/>
            <person name="Tyler B."/>
            <person name="van West P."/>
            <person name="Dieguez-Uribeondo J."/>
            <person name="Young S.K."/>
            <person name="Zeng Q."/>
            <person name="Gargeya S."/>
            <person name="Fitzgerald M."/>
            <person name="Abouelleil A."/>
            <person name="Alvarado L."/>
            <person name="Chapman S.B."/>
            <person name="Gainer-Dewar J."/>
            <person name="Goldberg J."/>
            <person name="Griggs A."/>
            <person name="Gujja S."/>
            <person name="Hansen M."/>
            <person name="Howarth C."/>
            <person name="Imamovic A."/>
            <person name="Ireland A."/>
            <person name="Larimer J."/>
            <person name="McCowan C."/>
            <person name="Murphy C."/>
            <person name="Pearson M."/>
            <person name="Poon T.W."/>
            <person name="Priest M."/>
            <person name="Roberts A."/>
            <person name="Saif S."/>
            <person name="Shea T."/>
            <person name="Sykes S."/>
            <person name="Wortman J."/>
            <person name="Nusbaum C."/>
            <person name="Birren B."/>
        </authorList>
    </citation>
    <scope>NUCLEOTIDE SEQUENCE [LARGE SCALE GENOMIC DNA]</scope>
    <source>
        <strain evidence="4">APO3</strain>
    </source>
</reference>
<dbReference type="SUPFAM" id="SSF51735">
    <property type="entry name" value="NAD(P)-binding Rossmann-fold domains"/>
    <property type="match status" value="1"/>
</dbReference>
<dbReference type="InterPro" id="IPR011032">
    <property type="entry name" value="GroES-like_sf"/>
</dbReference>
<evidence type="ECO:0000259" key="3">
    <source>
        <dbReference type="SMART" id="SM00829"/>
    </source>
</evidence>
<dbReference type="RefSeq" id="XP_009843000.1">
    <property type="nucleotide sequence ID" value="XM_009844698.1"/>
</dbReference>
<keyword evidence="2" id="KW-0560">Oxidoreductase</keyword>
<dbReference type="SMART" id="SM00829">
    <property type="entry name" value="PKS_ER"/>
    <property type="match status" value="1"/>
</dbReference>
<dbReference type="OrthoDB" id="3509362at2759"/>
<name>W4FKN7_APHAT</name>
<dbReference type="EMBL" id="KI913197">
    <property type="protein sequence ID" value="ETV67441.1"/>
    <property type="molecule type" value="Genomic_DNA"/>
</dbReference>
<sequence>MTTPTTMQAIHITAPGDANVLQISTRDVPVPRDGEVLIKVHAAGLNRLDILQRKGAYPAPPGASDVLGLDVAGEIVGFGPNTTAESSGWKLGDKVCALLSGGGYAQYATAVASHCLPVPNGWTFIEAASLPETYFTVWSNVFQRAKLSGVDTFLVQGGSSGIGITAIQLAKAFGHRVFVTAGSADKCRECQAFGADVAINYREDDFVAVIKAATDGRGVDVILDMVGGDYIPREIDALATDGCLVMIALQRGAAAQVDLAQILRRRLTLTGSTLRAREVPFKAAIAADLKNRVWPLLEAKTVIKPAVHKVFPLADAAAAHALMETSTHIGKIMLEVAH</sequence>
<dbReference type="Pfam" id="PF00107">
    <property type="entry name" value="ADH_zinc_N"/>
    <property type="match status" value="1"/>
</dbReference>
<dbReference type="GO" id="GO:0016651">
    <property type="term" value="F:oxidoreductase activity, acting on NAD(P)H"/>
    <property type="evidence" value="ECO:0007669"/>
    <property type="project" value="TreeGrafter"/>
</dbReference>
<dbReference type="InterPro" id="IPR013154">
    <property type="entry name" value="ADH-like_N"/>
</dbReference>
<dbReference type="PANTHER" id="PTHR48106">
    <property type="entry name" value="QUINONE OXIDOREDUCTASE PIG3-RELATED"/>
    <property type="match status" value="1"/>
</dbReference>
<dbReference type="CDD" id="cd05276">
    <property type="entry name" value="p53_inducible_oxidoreductase"/>
    <property type="match status" value="1"/>
</dbReference>
<dbReference type="AlphaFoldDB" id="W4FKN7"/>
<evidence type="ECO:0000256" key="1">
    <source>
        <dbReference type="ARBA" id="ARBA00022857"/>
    </source>
</evidence>
<dbReference type="GeneID" id="20818318"/>
<evidence type="ECO:0000313" key="4">
    <source>
        <dbReference type="EMBL" id="ETV67441.1"/>
    </source>
</evidence>
<dbReference type="VEuPathDB" id="FungiDB:H257_16322"/>
<proteinExistence type="predicted"/>
<gene>
    <name evidence="4" type="ORF">H257_16322</name>
</gene>
<dbReference type="InterPro" id="IPR013149">
    <property type="entry name" value="ADH-like_C"/>
</dbReference>
<feature type="domain" description="Enoyl reductase (ER)" evidence="3">
    <location>
        <begin position="16"/>
        <end position="334"/>
    </location>
</feature>
<dbReference type="InterPro" id="IPR020843">
    <property type="entry name" value="ER"/>
</dbReference>
<dbReference type="STRING" id="112090.W4FKN7"/>
<dbReference type="PANTHER" id="PTHR48106:SF8">
    <property type="entry name" value="OS02G0805600 PROTEIN"/>
    <property type="match status" value="1"/>
</dbReference>